<comment type="caution">
    <text evidence="2">The sequence shown here is derived from an EMBL/GenBank/DDBJ whole genome shotgun (WGS) entry which is preliminary data.</text>
</comment>
<protein>
    <submittedName>
        <fullName evidence="2">Uncharacterized protein</fullName>
    </submittedName>
</protein>
<dbReference type="AlphaFoldDB" id="A0AAE0C3R7"/>
<evidence type="ECO:0000313" key="3">
    <source>
        <dbReference type="Proteomes" id="UP001190700"/>
    </source>
</evidence>
<keyword evidence="3" id="KW-1185">Reference proteome</keyword>
<evidence type="ECO:0000256" key="1">
    <source>
        <dbReference type="SAM" id="MobiDB-lite"/>
    </source>
</evidence>
<feature type="region of interest" description="Disordered" evidence="1">
    <location>
        <begin position="395"/>
        <end position="438"/>
    </location>
</feature>
<name>A0AAE0C3R7_9CHLO</name>
<sequence length="438" mass="49938">MTNYLRNEKVSTSGSLPPLQSKVLSKVATEMAHEQIEKVSEKKRSLASSQNRSRESEAAAETASVQAEEEAERPSSRLPSLNPTPEPRFRSFTPGSQLEPEEDDFPVAQGFEDTGLDRLQELWEAHEVAMDTAGEKFVETMERVHTATLQNMSRIQEFDLKQVLSEMQQHSQSVRHLVMENFQGTREMEGQFAMTLFNTARQTYERGLNDLYETTTKHYRERMRVMKLANDQLVARERLAGRDEQKNVLKQQESLLQFTLEEKFDEERMMMQGLHSGVQARNDELRQVIDDREHDIIKLKQEVLSAQKDLKMARAWKVKYEQEKERNENITKTGQDTQTTYAAKVASLEQTLRMETQRRDRELERLRKHVIDLEGELKEIKTDANIAYIRQDIPNVKGAPGTAGNPSAARMSKTNISLASPGSQTGKAGPKAGVRGKG</sequence>
<feature type="compositionally biased region" description="Polar residues" evidence="1">
    <location>
        <begin position="412"/>
        <end position="426"/>
    </location>
</feature>
<reference evidence="2 3" key="1">
    <citation type="journal article" date="2015" name="Genome Biol. Evol.">
        <title>Comparative Genomics of a Bacterivorous Green Alga Reveals Evolutionary Causalities and Consequences of Phago-Mixotrophic Mode of Nutrition.</title>
        <authorList>
            <person name="Burns J.A."/>
            <person name="Paasch A."/>
            <person name="Narechania A."/>
            <person name="Kim E."/>
        </authorList>
    </citation>
    <scope>NUCLEOTIDE SEQUENCE [LARGE SCALE GENOMIC DNA]</scope>
    <source>
        <strain evidence="2 3">PLY_AMNH</strain>
    </source>
</reference>
<dbReference type="Proteomes" id="UP001190700">
    <property type="component" value="Unassembled WGS sequence"/>
</dbReference>
<feature type="compositionally biased region" description="Polar residues" evidence="1">
    <location>
        <begin position="1"/>
        <end position="15"/>
    </location>
</feature>
<gene>
    <name evidence="2" type="ORF">CYMTET_43276</name>
</gene>
<organism evidence="2 3">
    <name type="scientific">Cymbomonas tetramitiformis</name>
    <dbReference type="NCBI Taxonomy" id="36881"/>
    <lineage>
        <taxon>Eukaryota</taxon>
        <taxon>Viridiplantae</taxon>
        <taxon>Chlorophyta</taxon>
        <taxon>Pyramimonadophyceae</taxon>
        <taxon>Pyramimonadales</taxon>
        <taxon>Pyramimonadaceae</taxon>
        <taxon>Cymbomonas</taxon>
    </lineage>
</organism>
<feature type="compositionally biased region" description="Basic and acidic residues" evidence="1">
    <location>
        <begin position="31"/>
        <end position="44"/>
    </location>
</feature>
<evidence type="ECO:0000313" key="2">
    <source>
        <dbReference type="EMBL" id="KAK3247219.1"/>
    </source>
</evidence>
<feature type="region of interest" description="Disordered" evidence="1">
    <location>
        <begin position="1"/>
        <end position="109"/>
    </location>
</feature>
<dbReference type="EMBL" id="LGRX02029133">
    <property type="protein sequence ID" value="KAK3247219.1"/>
    <property type="molecule type" value="Genomic_DNA"/>
</dbReference>
<proteinExistence type="predicted"/>
<accession>A0AAE0C3R7</accession>